<evidence type="ECO:0000256" key="12">
    <source>
        <dbReference type="HAMAP-Rule" id="MF_01665"/>
    </source>
</evidence>
<feature type="transmembrane region" description="Helical" evidence="12">
    <location>
        <begin position="295"/>
        <end position="317"/>
    </location>
</feature>
<evidence type="ECO:0000256" key="9">
    <source>
        <dbReference type="ARBA" id="ARBA00023136"/>
    </source>
</evidence>
<name>A0ABV8RLR9_9SPHN</name>
<organism evidence="13 14">
    <name type="scientific">Novosphingobium tardum</name>
    <dbReference type="NCBI Taxonomy" id="1538021"/>
    <lineage>
        <taxon>Bacteria</taxon>
        <taxon>Pseudomonadati</taxon>
        <taxon>Pseudomonadota</taxon>
        <taxon>Alphaproteobacteria</taxon>
        <taxon>Sphingomonadales</taxon>
        <taxon>Sphingomonadaceae</taxon>
        <taxon>Novosphingobium</taxon>
    </lineage>
</organism>
<keyword evidence="9 12" id="KW-0472">Membrane</keyword>
<feature type="binding site" description="axial binding residue" evidence="12">
    <location>
        <position position="325"/>
    </location>
    <ligand>
        <name>heme</name>
        <dbReference type="ChEBI" id="CHEBI:30413"/>
    </ligand>
    <ligandPart>
        <name>Fe</name>
        <dbReference type="ChEBI" id="CHEBI:18248"/>
    </ligandPart>
</feature>
<comment type="caution">
    <text evidence="13">The sequence shown here is derived from an EMBL/GenBank/DDBJ whole genome shotgun (WGS) entry which is preliminary data.</text>
</comment>
<proteinExistence type="inferred from homology"/>
<keyword evidence="8 12" id="KW-0350">Heme biosynthesis</keyword>
<keyword evidence="12" id="KW-1003">Cell membrane</keyword>
<evidence type="ECO:0000256" key="10">
    <source>
        <dbReference type="ARBA" id="ARBA00044501"/>
    </source>
</evidence>
<comment type="catalytic activity">
    <reaction evidence="11">
        <text>Fe(II)-heme o + 2 A + H2O = Fe(II)-heme a + 2 AH2</text>
        <dbReference type="Rhea" id="RHEA:63388"/>
        <dbReference type="ChEBI" id="CHEBI:13193"/>
        <dbReference type="ChEBI" id="CHEBI:15377"/>
        <dbReference type="ChEBI" id="CHEBI:17499"/>
        <dbReference type="ChEBI" id="CHEBI:60530"/>
        <dbReference type="ChEBI" id="CHEBI:61715"/>
        <dbReference type="EC" id="1.17.99.9"/>
    </reaction>
    <physiologicalReaction direction="left-to-right" evidence="11">
        <dbReference type="Rhea" id="RHEA:63389"/>
    </physiologicalReaction>
</comment>
<dbReference type="RefSeq" id="WP_379538141.1">
    <property type="nucleotide sequence ID" value="NZ_JBHSDR010000003.1"/>
</dbReference>
<feature type="transmembrane region" description="Helical" evidence="12">
    <location>
        <begin position="164"/>
        <end position="186"/>
    </location>
</feature>
<feature type="transmembrane region" description="Helical" evidence="12">
    <location>
        <begin position="262"/>
        <end position="283"/>
    </location>
</feature>
<sequence>MDGRGRAGEARSRGAPRLLSNWLLLVALLIVAIVAVGGITRLTESGLSITQWKPISGIVPPLNDAQWEAEFAHYREIPQYAAHNAGMTLDGFKTIFFWEYVHRLLGRVIGLAIALPLAWFWLRKQIPAGYGPRLFALLALVGLQGALGWLMVRSGLTDRTEVAPQWLAAHLATALFTMGAMIWTALDLRALAADPAARPARLRALGAATLAILAVQIVYGALMAGLRAGLVTDQWPLMNGTFFPGPTQAGASPAYLLFADPAIVHFIHRWFAWAAVAALIVLARAVKRSGDRAPSIAIHSAFGSQILLGIATVMSGVELWLAVLHQLVGALLVVATVWGVFAIGKTERQPNTGMAQPTIH</sequence>
<keyword evidence="14" id="KW-1185">Reference proteome</keyword>
<reference evidence="14" key="1">
    <citation type="journal article" date="2019" name="Int. J. Syst. Evol. Microbiol.">
        <title>The Global Catalogue of Microorganisms (GCM) 10K type strain sequencing project: providing services to taxonomists for standard genome sequencing and annotation.</title>
        <authorList>
            <consortium name="The Broad Institute Genomics Platform"/>
            <consortium name="The Broad Institute Genome Sequencing Center for Infectious Disease"/>
            <person name="Wu L."/>
            <person name="Ma J."/>
        </authorList>
    </citation>
    <scope>NUCLEOTIDE SEQUENCE [LARGE SCALE GENOMIC DNA]</scope>
    <source>
        <strain evidence="14">CGMCC 1.12989</strain>
    </source>
</reference>
<evidence type="ECO:0000256" key="7">
    <source>
        <dbReference type="ARBA" id="ARBA00023004"/>
    </source>
</evidence>
<dbReference type="PANTHER" id="PTHR23289">
    <property type="entry name" value="CYTOCHROME C OXIDASE ASSEMBLY PROTEIN COX15"/>
    <property type="match status" value="1"/>
</dbReference>
<comment type="function">
    <text evidence="12">Catalyzes the conversion of heme O to heme A by two successive hydroxylations of the methyl group at C8. The first hydroxylation forms heme I, the second hydroxylation results in an unstable dihydroxymethyl group, which spontaneously dehydrates, resulting in the formyl group of heme A.</text>
</comment>
<evidence type="ECO:0000256" key="3">
    <source>
        <dbReference type="ARBA" id="ARBA00022692"/>
    </source>
</evidence>
<feature type="transmembrane region" description="Helical" evidence="12">
    <location>
        <begin position="207"/>
        <end position="230"/>
    </location>
</feature>
<evidence type="ECO:0000313" key="13">
    <source>
        <dbReference type="EMBL" id="MFC4293887.1"/>
    </source>
</evidence>
<comment type="similarity">
    <text evidence="12">Belongs to the COX15/CtaA family. Type 2 subfamily.</text>
</comment>
<dbReference type="Pfam" id="PF02628">
    <property type="entry name" value="COX15-CtaA"/>
    <property type="match status" value="1"/>
</dbReference>
<gene>
    <name evidence="12" type="primary">ctaA</name>
    <name evidence="13" type="ORF">ACFO0A_02315</name>
</gene>
<comment type="subcellular location">
    <subcellularLocation>
        <location evidence="12">Cell membrane</location>
        <topology evidence="12">Multi-pass membrane protein</topology>
    </subcellularLocation>
    <subcellularLocation>
        <location evidence="2">Membrane</location>
        <topology evidence="2">Multi-pass membrane protein</topology>
    </subcellularLocation>
</comment>
<dbReference type="EMBL" id="JBHSDR010000003">
    <property type="protein sequence ID" value="MFC4293887.1"/>
    <property type="molecule type" value="Genomic_DNA"/>
</dbReference>
<feature type="binding site" description="axial binding residue" evidence="12">
    <location>
        <position position="268"/>
    </location>
    <ligand>
        <name>heme</name>
        <dbReference type="ChEBI" id="CHEBI:30413"/>
    </ligand>
    <ligandPart>
        <name>Fe</name>
        <dbReference type="ChEBI" id="CHEBI:18248"/>
    </ligandPart>
</feature>
<dbReference type="EC" id="1.17.99.9" evidence="12"/>
<feature type="transmembrane region" description="Helical" evidence="12">
    <location>
        <begin position="21"/>
        <end position="40"/>
    </location>
</feature>
<comment type="subunit">
    <text evidence="12">Interacts with CtaB.</text>
</comment>
<keyword evidence="3 12" id="KW-0812">Transmembrane</keyword>
<evidence type="ECO:0000313" key="14">
    <source>
        <dbReference type="Proteomes" id="UP001595828"/>
    </source>
</evidence>
<evidence type="ECO:0000256" key="4">
    <source>
        <dbReference type="ARBA" id="ARBA00022723"/>
    </source>
</evidence>
<feature type="transmembrane region" description="Helical" evidence="12">
    <location>
        <begin position="104"/>
        <end position="122"/>
    </location>
</feature>
<keyword evidence="5 12" id="KW-1133">Transmembrane helix</keyword>
<dbReference type="PANTHER" id="PTHR23289:SF2">
    <property type="entry name" value="CYTOCHROME C OXIDASE ASSEMBLY PROTEIN COX15 HOMOLOG"/>
    <property type="match status" value="1"/>
</dbReference>
<feature type="transmembrane region" description="Helical" evidence="12">
    <location>
        <begin position="323"/>
        <end position="344"/>
    </location>
</feature>
<protein>
    <recommendedName>
        <fullName evidence="12">Heme A synthase</fullName>
        <shortName evidence="12">HAS</shortName>
        <ecNumber evidence="12">1.17.99.9</ecNumber>
    </recommendedName>
    <alternativeName>
        <fullName evidence="12">Cytochrome aa3-controlling protein</fullName>
    </alternativeName>
</protein>
<evidence type="ECO:0000256" key="11">
    <source>
        <dbReference type="ARBA" id="ARBA00048044"/>
    </source>
</evidence>
<evidence type="ECO:0000256" key="8">
    <source>
        <dbReference type="ARBA" id="ARBA00023133"/>
    </source>
</evidence>
<dbReference type="InterPro" id="IPR003780">
    <property type="entry name" value="COX15/CtaA_fam"/>
</dbReference>
<keyword evidence="7 12" id="KW-0408">Iron</keyword>
<accession>A0ABV8RLR9</accession>
<keyword evidence="6 12" id="KW-0560">Oxidoreductase</keyword>
<feature type="transmembrane region" description="Helical" evidence="12">
    <location>
        <begin position="134"/>
        <end position="152"/>
    </location>
</feature>
<dbReference type="HAMAP" id="MF_01665">
    <property type="entry name" value="HemeA_synth_type2"/>
    <property type="match status" value="1"/>
</dbReference>
<evidence type="ECO:0000256" key="6">
    <source>
        <dbReference type="ARBA" id="ARBA00023002"/>
    </source>
</evidence>
<evidence type="ECO:0000256" key="2">
    <source>
        <dbReference type="ARBA" id="ARBA00004141"/>
    </source>
</evidence>
<evidence type="ECO:0000256" key="5">
    <source>
        <dbReference type="ARBA" id="ARBA00022989"/>
    </source>
</evidence>
<keyword evidence="4 12" id="KW-0479">Metal-binding</keyword>
<evidence type="ECO:0000256" key="1">
    <source>
        <dbReference type="ARBA" id="ARBA00001970"/>
    </source>
</evidence>
<dbReference type="Proteomes" id="UP001595828">
    <property type="component" value="Unassembled WGS sequence"/>
</dbReference>
<comment type="cofactor">
    <cofactor evidence="1 12">
        <name>heme b</name>
        <dbReference type="ChEBI" id="CHEBI:60344"/>
    </cofactor>
</comment>
<comment type="pathway">
    <text evidence="10 12">Porphyrin-containing compound metabolism; heme A biosynthesis; heme A from heme O: step 1/1.</text>
</comment>
<dbReference type="InterPro" id="IPR023754">
    <property type="entry name" value="HemeA_Synthase_type2"/>
</dbReference>